<protein>
    <submittedName>
        <fullName evidence="1">Uncharacterized protein</fullName>
    </submittedName>
</protein>
<organism evidence="1 2">
    <name type="scientific">Flavonifractor plautii</name>
    <name type="common">Fusobacterium plautii</name>
    <dbReference type="NCBI Taxonomy" id="292800"/>
    <lineage>
        <taxon>Bacteria</taxon>
        <taxon>Bacillati</taxon>
        <taxon>Bacillota</taxon>
        <taxon>Clostridia</taxon>
        <taxon>Eubacteriales</taxon>
        <taxon>Oscillospiraceae</taxon>
        <taxon>Flavonifractor</taxon>
    </lineage>
</organism>
<gene>
    <name evidence="1" type="ORF">ERS852411_03384</name>
</gene>
<accession>A0A174PSK1</accession>
<evidence type="ECO:0000313" key="2">
    <source>
        <dbReference type="Proteomes" id="UP000095746"/>
    </source>
</evidence>
<evidence type="ECO:0000313" key="1">
    <source>
        <dbReference type="EMBL" id="CUP62571.1"/>
    </source>
</evidence>
<dbReference type="AlphaFoldDB" id="A0A174PSK1"/>
<dbReference type="EMBL" id="CYZT01000427">
    <property type="protein sequence ID" value="CUP62571.1"/>
    <property type="molecule type" value="Genomic_DNA"/>
</dbReference>
<reference evidence="1 2" key="1">
    <citation type="submission" date="2015-09" db="EMBL/GenBank/DDBJ databases">
        <authorList>
            <consortium name="Pathogen Informatics"/>
        </authorList>
    </citation>
    <scope>NUCLEOTIDE SEQUENCE [LARGE SCALE GENOMIC DNA]</scope>
    <source>
        <strain evidence="1 2">2789STDY5608854</strain>
    </source>
</reference>
<sequence>MDRRTMNRSIWESGRSWVPEAPAGFWVAMTRKGWGTGWDTPSTVTCPSSIASSRADWVRLVARLSSSAKKRLHSTAPGWYSIRPASLL</sequence>
<name>A0A174PSK1_FLAPL</name>
<proteinExistence type="predicted"/>
<dbReference type="Proteomes" id="UP000095746">
    <property type="component" value="Unassembled WGS sequence"/>
</dbReference>